<keyword evidence="2" id="KW-0131">Cell cycle</keyword>
<dbReference type="PANTHER" id="PTHR46230">
    <property type="match status" value="1"/>
</dbReference>
<evidence type="ECO:0000313" key="3">
    <source>
        <dbReference type="Proteomes" id="UP001062776"/>
    </source>
</evidence>
<dbReference type="Pfam" id="PF01722">
    <property type="entry name" value="BolA"/>
    <property type="match status" value="1"/>
</dbReference>
<evidence type="ECO:0000256" key="1">
    <source>
        <dbReference type="RuleBase" id="RU003860"/>
    </source>
</evidence>
<dbReference type="PANTHER" id="PTHR46230:SF3">
    <property type="entry name" value="SUFE-LIKE PROTEIN 1, CHLOROPLASTIC_MITOCHONDRIAL"/>
    <property type="match status" value="1"/>
</dbReference>
<sequence>MTELKERAARMKARLDEALQPETLTIRDDSKRHAKHAGRNGIKGDETHFTLTIVSAQFDGLNRVARHRLVNGLLKPEFETGLHALSLTLSTPGEA</sequence>
<organism evidence="2 3">
    <name type="scientific">Asaia krungthepensis NRIC 0535</name>
    <dbReference type="NCBI Taxonomy" id="1307925"/>
    <lineage>
        <taxon>Bacteria</taxon>
        <taxon>Pseudomonadati</taxon>
        <taxon>Pseudomonadota</taxon>
        <taxon>Alphaproteobacteria</taxon>
        <taxon>Acetobacterales</taxon>
        <taxon>Acetobacteraceae</taxon>
        <taxon>Asaia</taxon>
    </lineage>
</organism>
<proteinExistence type="inferred from homology"/>
<keyword evidence="3" id="KW-1185">Reference proteome</keyword>
<comment type="similarity">
    <text evidence="1">Belongs to the BolA/IbaG family.</text>
</comment>
<dbReference type="InterPro" id="IPR002634">
    <property type="entry name" value="BolA"/>
</dbReference>
<dbReference type="SUPFAM" id="SSF82657">
    <property type="entry name" value="BolA-like"/>
    <property type="match status" value="1"/>
</dbReference>
<dbReference type="Gene3D" id="3.30.300.90">
    <property type="entry name" value="BolA-like"/>
    <property type="match status" value="1"/>
</dbReference>
<comment type="caution">
    <text evidence="2">The sequence shown here is derived from an EMBL/GenBank/DDBJ whole genome shotgun (WGS) entry which is preliminary data.</text>
</comment>
<reference evidence="2" key="1">
    <citation type="submission" date="2013-04" db="EMBL/GenBank/DDBJ databases">
        <title>The genome sequencing project of 58 acetic acid bacteria.</title>
        <authorList>
            <person name="Okamoto-Kainuma A."/>
            <person name="Ishikawa M."/>
            <person name="Umino S."/>
            <person name="Koizumi Y."/>
            <person name="Shiwa Y."/>
            <person name="Yoshikawa H."/>
            <person name="Matsutani M."/>
            <person name="Matsushita K."/>
        </authorList>
    </citation>
    <scope>NUCLEOTIDE SEQUENCE</scope>
    <source>
        <strain evidence="2">NRIC 0535</strain>
    </source>
</reference>
<dbReference type="EMBL" id="BAPV01000008">
    <property type="protein sequence ID" value="GBQ86898.1"/>
    <property type="molecule type" value="Genomic_DNA"/>
</dbReference>
<dbReference type="GO" id="GO:0051301">
    <property type="term" value="P:cell division"/>
    <property type="evidence" value="ECO:0007669"/>
    <property type="project" value="UniProtKB-KW"/>
</dbReference>
<evidence type="ECO:0000313" key="2">
    <source>
        <dbReference type="EMBL" id="GBQ86898.1"/>
    </source>
</evidence>
<protein>
    <submittedName>
        <fullName evidence="2">Stress response and cell division protein BolA</fullName>
    </submittedName>
</protein>
<gene>
    <name evidence="2" type="ORF">AA0535_1145</name>
</gene>
<dbReference type="PIRSF" id="PIRSF003113">
    <property type="entry name" value="BolA"/>
    <property type="match status" value="1"/>
</dbReference>
<dbReference type="Proteomes" id="UP001062776">
    <property type="component" value="Unassembled WGS sequence"/>
</dbReference>
<dbReference type="RefSeq" id="WP_373319283.1">
    <property type="nucleotide sequence ID" value="NZ_BAPV01000008.1"/>
</dbReference>
<dbReference type="InterPro" id="IPR036065">
    <property type="entry name" value="BolA-like_sf"/>
</dbReference>
<accession>A0ABQ0Q1I3</accession>
<keyword evidence="2" id="KW-0132">Cell division</keyword>
<name>A0ABQ0Q1I3_9PROT</name>